<reference evidence="4 5" key="1">
    <citation type="submission" date="2019-06" db="EMBL/GenBank/DDBJ databases">
        <title>Sequencing the genomes of 1000 actinobacteria strains.</title>
        <authorList>
            <person name="Klenk H.-P."/>
        </authorList>
    </citation>
    <scope>NUCLEOTIDE SEQUENCE [LARGE SCALE GENOMIC DNA]</scope>
    <source>
        <strain evidence="4 5">DSM 18082</strain>
    </source>
</reference>
<proteinExistence type="predicted"/>
<evidence type="ECO:0000259" key="3">
    <source>
        <dbReference type="SMART" id="SM00563"/>
    </source>
</evidence>
<dbReference type="InterPro" id="IPR002123">
    <property type="entry name" value="Plipid/glycerol_acylTrfase"/>
</dbReference>
<evidence type="ECO:0000313" key="5">
    <source>
        <dbReference type="Proteomes" id="UP000319514"/>
    </source>
</evidence>
<keyword evidence="2 4" id="KW-0012">Acyltransferase</keyword>
<dbReference type="PANTHER" id="PTHR10434:SF11">
    <property type="entry name" value="1-ACYL-SN-GLYCEROL-3-PHOSPHATE ACYLTRANSFERASE"/>
    <property type="match status" value="1"/>
</dbReference>
<keyword evidence="1 4" id="KW-0808">Transferase</keyword>
<dbReference type="SMART" id="SM00563">
    <property type="entry name" value="PlsC"/>
    <property type="match status" value="1"/>
</dbReference>
<sequence length="224" mass="24326">MLYPVSRFVLVPLARAIYRPRVIGKANVPKRGGVILASNHLSFIDSVVIPLTAPRRVVFLAKAEYFTGTGIRGALTRAWFNALGMIPVERGDHRAAQDSLDAALEVLRQGEAFGIYPEGTRSRDGRLYRGRTGVAWLALTAGVPVVPVALEGTQRLQPVGSRLPRPVRVTVKFGEPMSFADRYAGVPQGRARREVTDEIMAAIHALSGQELAGTYNERPAAPTS</sequence>
<dbReference type="GO" id="GO:0006654">
    <property type="term" value="P:phosphatidic acid biosynthetic process"/>
    <property type="evidence" value="ECO:0007669"/>
    <property type="project" value="TreeGrafter"/>
</dbReference>
<dbReference type="Proteomes" id="UP000319514">
    <property type="component" value="Unassembled WGS sequence"/>
</dbReference>
<dbReference type="RefSeq" id="WP_141790378.1">
    <property type="nucleotide sequence ID" value="NZ_BAAAKX010000010.1"/>
</dbReference>
<dbReference type="OrthoDB" id="9808424at2"/>
<dbReference type="GO" id="GO:0005886">
    <property type="term" value="C:plasma membrane"/>
    <property type="evidence" value="ECO:0007669"/>
    <property type="project" value="TreeGrafter"/>
</dbReference>
<accession>A0A542Z9L7</accession>
<evidence type="ECO:0000256" key="2">
    <source>
        <dbReference type="ARBA" id="ARBA00023315"/>
    </source>
</evidence>
<keyword evidence="5" id="KW-1185">Reference proteome</keyword>
<gene>
    <name evidence="4" type="ORF">FB474_3811</name>
</gene>
<dbReference type="Pfam" id="PF01553">
    <property type="entry name" value="Acyltransferase"/>
    <property type="match status" value="1"/>
</dbReference>
<dbReference type="GO" id="GO:0003841">
    <property type="term" value="F:1-acylglycerol-3-phosphate O-acyltransferase activity"/>
    <property type="evidence" value="ECO:0007669"/>
    <property type="project" value="TreeGrafter"/>
</dbReference>
<name>A0A542Z9L7_9MICO</name>
<evidence type="ECO:0000313" key="4">
    <source>
        <dbReference type="EMBL" id="TQL57039.1"/>
    </source>
</evidence>
<feature type="domain" description="Phospholipid/glycerol acyltransferase" evidence="3">
    <location>
        <begin position="34"/>
        <end position="153"/>
    </location>
</feature>
<dbReference type="CDD" id="cd07989">
    <property type="entry name" value="LPLAT_AGPAT-like"/>
    <property type="match status" value="1"/>
</dbReference>
<evidence type="ECO:0000256" key="1">
    <source>
        <dbReference type="ARBA" id="ARBA00022679"/>
    </source>
</evidence>
<organism evidence="4 5">
    <name type="scientific">Oryzihumus leptocrescens</name>
    <dbReference type="NCBI Taxonomy" id="297536"/>
    <lineage>
        <taxon>Bacteria</taxon>
        <taxon>Bacillati</taxon>
        <taxon>Actinomycetota</taxon>
        <taxon>Actinomycetes</taxon>
        <taxon>Micrococcales</taxon>
        <taxon>Intrasporangiaceae</taxon>
        <taxon>Oryzihumus</taxon>
    </lineage>
</organism>
<dbReference type="AlphaFoldDB" id="A0A542Z9L7"/>
<comment type="caution">
    <text evidence="4">The sequence shown here is derived from an EMBL/GenBank/DDBJ whole genome shotgun (WGS) entry which is preliminary data.</text>
</comment>
<dbReference type="PANTHER" id="PTHR10434">
    <property type="entry name" value="1-ACYL-SN-GLYCEROL-3-PHOSPHATE ACYLTRANSFERASE"/>
    <property type="match status" value="1"/>
</dbReference>
<dbReference type="EMBL" id="VFOQ01000002">
    <property type="protein sequence ID" value="TQL57039.1"/>
    <property type="molecule type" value="Genomic_DNA"/>
</dbReference>
<dbReference type="SUPFAM" id="SSF69593">
    <property type="entry name" value="Glycerol-3-phosphate (1)-acyltransferase"/>
    <property type="match status" value="1"/>
</dbReference>
<protein>
    <submittedName>
        <fullName evidence="4">1-acyl-sn-glycerol-3-phosphate acyltransferase</fullName>
    </submittedName>
</protein>